<gene>
    <name evidence="4" type="ORF">BDK51DRAFT_15304</name>
</gene>
<feature type="non-terminal residue" evidence="4">
    <location>
        <position position="268"/>
    </location>
</feature>
<feature type="region of interest" description="Disordered" evidence="2">
    <location>
        <begin position="49"/>
        <end position="91"/>
    </location>
</feature>
<accession>A0A4P9WF03</accession>
<name>A0A4P9WF03_9FUNG</name>
<dbReference type="GO" id="GO:0004553">
    <property type="term" value="F:hydrolase activity, hydrolyzing O-glycosyl compounds"/>
    <property type="evidence" value="ECO:0007669"/>
    <property type="project" value="InterPro"/>
</dbReference>
<dbReference type="CDD" id="cd12214">
    <property type="entry name" value="ChiA1_BD"/>
    <property type="match status" value="1"/>
</dbReference>
<feature type="domain" description="Chitin-binding type-3" evidence="3">
    <location>
        <begin position="3"/>
        <end position="44"/>
    </location>
</feature>
<dbReference type="InterPro" id="IPR006616">
    <property type="entry name" value="DM9_repeat"/>
</dbReference>
<dbReference type="SMART" id="SM00696">
    <property type="entry name" value="DM9"/>
    <property type="match status" value="1"/>
</dbReference>
<dbReference type="OrthoDB" id="2148895at2759"/>
<dbReference type="Gene3D" id="2.10.10.20">
    <property type="entry name" value="Carbohydrate-binding module superfamily 5/12"/>
    <property type="match status" value="1"/>
</dbReference>
<dbReference type="PANTHER" id="PTHR31649:SF1">
    <property type="entry name" value="FARNESOIC ACID O-METHYL TRANSFERASE DOMAIN-CONTAINING PROTEIN"/>
    <property type="match status" value="1"/>
</dbReference>
<dbReference type="Pfam" id="PF11901">
    <property type="entry name" value="DM9"/>
    <property type="match status" value="1"/>
</dbReference>
<dbReference type="Proteomes" id="UP000269721">
    <property type="component" value="Unassembled WGS sequence"/>
</dbReference>
<dbReference type="InterPro" id="IPR036573">
    <property type="entry name" value="CBM_sf_5/12"/>
</dbReference>
<organism evidence="4 5">
    <name type="scientific">Blyttiomyces helicus</name>
    <dbReference type="NCBI Taxonomy" id="388810"/>
    <lineage>
        <taxon>Eukaryota</taxon>
        <taxon>Fungi</taxon>
        <taxon>Fungi incertae sedis</taxon>
        <taxon>Chytridiomycota</taxon>
        <taxon>Chytridiomycota incertae sedis</taxon>
        <taxon>Chytridiomycetes</taxon>
        <taxon>Chytridiomycetes incertae sedis</taxon>
        <taxon>Blyttiomyces</taxon>
    </lineage>
</organism>
<evidence type="ECO:0000313" key="5">
    <source>
        <dbReference type="Proteomes" id="UP000269721"/>
    </source>
</evidence>
<dbReference type="Pfam" id="PF02839">
    <property type="entry name" value="CBM_5_12"/>
    <property type="match status" value="1"/>
</dbReference>
<sequence length="268" mass="29591">MRWEPGCNFGAGDIVEFEGNYYRVIQPHTAQSDWVPSRTPTLWERLPEHEAREHHRHHHPGKGYNGGAPEGALSNEGRHHEGMSVSTPVASLSRVERCTGEKVGLGLLGTVAAGALGAFAVHEYKQHETSKTGTDSWERDAAERQRLHVQALSEGRPLPPVTWLLTEKGTIPQGAIRGGQEANGTPLYIARVAHEGGIVIGKTSEHLKAAHYSYADKEHEKDRYEILLGYENAVRWQEAEGHCTGPHRYVEGGREADGRPLYIGQGLH</sequence>
<reference evidence="5" key="1">
    <citation type="journal article" date="2018" name="Nat. Microbiol.">
        <title>Leveraging single-cell genomics to expand the fungal tree of life.</title>
        <authorList>
            <person name="Ahrendt S.R."/>
            <person name="Quandt C.A."/>
            <person name="Ciobanu D."/>
            <person name="Clum A."/>
            <person name="Salamov A."/>
            <person name="Andreopoulos B."/>
            <person name="Cheng J.F."/>
            <person name="Woyke T."/>
            <person name="Pelin A."/>
            <person name="Henrissat B."/>
            <person name="Reynolds N.K."/>
            <person name="Benny G.L."/>
            <person name="Smith M.E."/>
            <person name="James T.Y."/>
            <person name="Grigoriev I.V."/>
        </authorList>
    </citation>
    <scope>NUCLEOTIDE SEQUENCE [LARGE SCALE GENOMIC DNA]</scope>
</reference>
<dbReference type="GO" id="GO:0030246">
    <property type="term" value="F:carbohydrate binding"/>
    <property type="evidence" value="ECO:0007669"/>
    <property type="project" value="InterPro"/>
</dbReference>
<dbReference type="SUPFAM" id="SSF51055">
    <property type="entry name" value="Carbohydrate binding domain"/>
    <property type="match status" value="1"/>
</dbReference>
<dbReference type="InterPro" id="IPR003610">
    <property type="entry name" value="CBM5/12"/>
</dbReference>
<dbReference type="AlphaFoldDB" id="A0A4P9WF03"/>
<keyword evidence="1" id="KW-0378">Hydrolase</keyword>
<keyword evidence="5" id="KW-1185">Reference proteome</keyword>
<evidence type="ECO:0000256" key="2">
    <source>
        <dbReference type="SAM" id="MobiDB-lite"/>
    </source>
</evidence>
<dbReference type="PANTHER" id="PTHR31649">
    <property type="entry name" value="AGAP009604-PA"/>
    <property type="match status" value="1"/>
</dbReference>
<evidence type="ECO:0000259" key="3">
    <source>
        <dbReference type="Pfam" id="PF02839"/>
    </source>
</evidence>
<evidence type="ECO:0000256" key="1">
    <source>
        <dbReference type="ARBA" id="ARBA00022801"/>
    </source>
</evidence>
<dbReference type="GO" id="GO:0005576">
    <property type="term" value="C:extracellular region"/>
    <property type="evidence" value="ECO:0007669"/>
    <property type="project" value="InterPro"/>
</dbReference>
<dbReference type="EMBL" id="KZ995579">
    <property type="protein sequence ID" value="RKO90395.1"/>
    <property type="molecule type" value="Genomic_DNA"/>
</dbReference>
<evidence type="ECO:0000313" key="4">
    <source>
        <dbReference type="EMBL" id="RKO90395.1"/>
    </source>
</evidence>
<dbReference type="GO" id="GO:0005975">
    <property type="term" value="P:carbohydrate metabolic process"/>
    <property type="evidence" value="ECO:0007669"/>
    <property type="project" value="InterPro"/>
</dbReference>
<protein>
    <recommendedName>
        <fullName evidence="3">Chitin-binding type-3 domain-containing protein</fullName>
    </recommendedName>
</protein>
<proteinExistence type="predicted"/>